<dbReference type="SUPFAM" id="SSF54001">
    <property type="entry name" value="Cysteine proteinases"/>
    <property type="match status" value="1"/>
</dbReference>
<feature type="domain" description="NlpC/P60" evidence="6">
    <location>
        <begin position="219"/>
        <end position="342"/>
    </location>
</feature>
<keyword evidence="8" id="KW-1185">Reference proteome</keyword>
<evidence type="ECO:0000313" key="8">
    <source>
        <dbReference type="Proteomes" id="UP001521150"/>
    </source>
</evidence>
<feature type="coiled-coil region" evidence="5">
    <location>
        <begin position="142"/>
        <end position="194"/>
    </location>
</feature>
<proteinExistence type="inferred from homology"/>
<evidence type="ECO:0000256" key="4">
    <source>
        <dbReference type="ARBA" id="ARBA00022807"/>
    </source>
</evidence>
<comment type="similarity">
    <text evidence="1">Belongs to the peptidase C40 family.</text>
</comment>
<keyword evidence="4" id="KW-0788">Thiol protease</keyword>
<evidence type="ECO:0000256" key="3">
    <source>
        <dbReference type="ARBA" id="ARBA00022801"/>
    </source>
</evidence>
<dbReference type="InterPro" id="IPR000064">
    <property type="entry name" value="NLP_P60_dom"/>
</dbReference>
<reference evidence="7 8" key="1">
    <citation type="submission" date="2021-12" db="EMBL/GenBank/DDBJ databases">
        <title>Genome sequence of Kibdelosporangium philippinense ATCC 49844.</title>
        <authorList>
            <person name="Fedorov E.A."/>
            <person name="Omeragic M."/>
            <person name="Shalygina K.F."/>
            <person name="Maclea K.S."/>
        </authorList>
    </citation>
    <scope>NUCLEOTIDE SEQUENCE [LARGE SCALE GENOMIC DNA]</scope>
    <source>
        <strain evidence="7 8">ATCC 49844</strain>
    </source>
</reference>
<dbReference type="InterPro" id="IPR051202">
    <property type="entry name" value="Peptidase_C40"/>
</dbReference>
<sequence length="342" mass="36437">MASHRLNRTLKRSLTTAALPTAPVSAQPAESDAMKEYNDLSAQAATVDEDLLKAQADLKTKQAELAKVTADLTAAAKAEDDAKASMTQFEGQVGEFTSASYRGARLSGVSALLVSSSRDDFLERMSALGVIATDNANAMRGLRSAVDQADNARTAIAEAQRRAQEATDAAAKLTSDIKQRKTELNARIKEVKQALNRLSPSEKRALGGVKDTGSYLGPPGAANTALQAALAKRGSEYEWAAVGPREFDCSGLTMWAYNAAGTKLPHSSRMQYKLGRAVSSNELQSGDLLFFDDGTGNPDKIHHVGMYVAPGKMIDAPTEGQLVDVRSMRGDGHFIGARRYAG</sequence>
<dbReference type="InterPro" id="IPR038765">
    <property type="entry name" value="Papain-like_cys_pep_sf"/>
</dbReference>
<name>A0ABS8ZFG8_9PSEU</name>
<keyword evidence="3" id="KW-0378">Hydrolase</keyword>
<evidence type="ECO:0000313" key="7">
    <source>
        <dbReference type="EMBL" id="MCE7004587.1"/>
    </source>
</evidence>
<gene>
    <name evidence="7" type="ORF">LWC34_17395</name>
</gene>
<keyword evidence="5" id="KW-0175">Coiled coil</keyword>
<protein>
    <submittedName>
        <fullName evidence="7">NlpC/P60 family protein</fullName>
    </submittedName>
</protein>
<dbReference type="Gene3D" id="3.90.1720.10">
    <property type="entry name" value="endopeptidase domain like (from Nostoc punctiforme)"/>
    <property type="match status" value="1"/>
</dbReference>
<keyword evidence="2" id="KW-0645">Protease</keyword>
<evidence type="ECO:0000256" key="5">
    <source>
        <dbReference type="SAM" id="Coils"/>
    </source>
</evidence>
<evidence type="ECO:0000256" key="2">
    <source>
        <dbReference type="ARBA" id="ARBA00022670"/>
    </source>
</evidence>
<dbReference type="Proteomes" id="UP001521150">
    <property type="component" value="Unassembled WGS sequence"/>
</dbReference>
<dbReference type="Pfam" id="PF00877">
    <property type="entry name" value="NLPC_P60"/>
    <property type="match status" value="1"/>
</dbReference>
<dbReference type="EMBL" id="JAJVCN010000001">
    <property type="protein sequence ID" value="MCE7004587.1"/>
    <property type="molecule type" value="Genomic_DNA"/>
</dbReference>
<dbReference type="PANTHER" id="PTHR47053">
    <property type="entry name" value="MUREIN DD-ENDOPEPTIDASE MEPH-RELATED"/>
    <property type="match status" value="1"/>
</dbReference>
<dbReference type="RefSeq" id="WP_233726083.1">
    <property type="nucleotide sequence ID" value="NZ_JAJVCN010000001.1"/>
</dbReference>
<dbReference type="Gene3D" id="1.10.287.1490">
    <property type="match status" value="1"/>
</dbReference>
<dbReference type="PROSITE" id="PS51935">
    <property type="entry name" value="NLPC_P60"/>
    <property type="match status" value="1"/>
</dbReference>
<comment type="caution">
    <text evidence="7">The sequence shown here is derived from an EMBL/GenBank/DDBJ whole genome shotgun (WGS) entry which is preliminary data.</text>
</comment>
<evidence type="ECO:0000259" key="6">
    <source>
        <dbReference type="PROSITE" id="PS51935"/>
    </source>
</evidence>
<dbReference type="PANTHER" id="PTHR47053:SF1">
    <property type="entry name" value="MUREIN DD-ENDOPEPTIDASE MEPH-RELATED"/>
    <property type="match status" value="1"/>
</dbReference>
<accession>A0ABS8ZFG8</accession>
<evidence type="ECO:0000256" key="1">
    <source>
        <dbReference type="ARBA" id="ARBA00007074"/>
    </source>
</evidence>
<organism evidence="7 8">
    <name type="scientific">Kibdelosporangium philippinense</name>
    <dbReference type="NCBI Taxonomy" id="211113"/>
    <lineage>
        <taxon>Bacteria</taxon>
        <taxon>Bacillati</taxon>
        <taxon>Actinomycetota</taxon>
        <taxon>Actinomycetes</taxon>
        <taxon>Pseudonocardiales</taxon>
        <taxon>Pseudonocardiaceae</taxon>
        <taxon>Kibdelosporangium</taxon>
    </lineage>
</organism>